<dbReference type="PROSITE" id="PS50294">
    <property type="entry name" value="WD_REPEATS_REGION"/>
    <property type="match status" value="2"/>
</dbReference>
<sequence length="488" mass="54715">MNIAQHILAFDVRYSNYRTNTDPQHRTLYIRRRSQLLRDLAKKDHETSIRRNYLQIRKQLLAKKYGSIPVTESLKSFSVKSHSSIETKIELNNLEIPRDVIRLSHKYRSESYKHKGSIGSLKMIFMSETIPDELIDIENEGVVPTNKASASRAMGGNTTLSENYAFSGMFHIFDQHADAVNGVKFANNDKFLFACCSKDSTLSVCSLEVHPPRVKSILHGHKGAVNDFDWSSTNDLLVSASDDCTAQIWNASSGQNIRTIKDHFETPVNCCRFMPLNNNLIVTGNEKGHVQVFNTSTGMYAKDGVVKGHTAIKCMAFDPTGTLLWTGDEKGAIVSFMFNIVEGKLVRGKRFVIPQCGFITSICARTWVSREARAPSLLVNCLTNRCMLLSICDSTGEIQQKACFPIKLEKEKIRSSFCPLMSFRQGACIVTGSEDTSVYFFNIDEPLKPINTLLGHSAPVLDVCWNYDESLLASCDAEGTVIIWKRVH</sequence>
<dbReference type="EMBL" id="HAAD01001190">
    <property type="protein sequence ID" value="CDG67422.1"/>
    <property type="molecule type" value="mRNA"/>
</dbReference>
<dbReference type="InterPro" id="IPR015943">
    <property type="entry name" value="WD40/YVTN_repeat-like_dom_sf"/>
</dbReference>
<proteinExistence type="evidence at transcript level"/>
<dbReference type="OrthoDB" id="1932312at2759"/>
<dbReference type="InterPro" id="IPR019775">
    <property type="entry name" value="WD40_repeat_CS"/>
</dbReference>
<gene>
    <name evidence="4" type="primary">WDR13</name>
</gene>
<dbReference type="AlphaFoldDB" id="T2M650"/>
<protein>
    <submittedName>
        <fullName evidence="4">WD repeat-containing protein 13</fullName>
    </submittedName>
</protein>
<evidence type="ECO:0000313" key="4">
    <source>
        <dbReference type="EMBL" id="CDG67422.1"/>
    </source>
</evidence>
<dbReference type="Pfam" id="PF00400">
    <property type="entry name" value="WD40"/>
    <property type="match status" value="4"/>
</dbReference>
<keyword evidence="2" id="KW-0677">Repeat</keyword>
<dbReference type="PROSITE" id="PS50082">
    <property type="entry name" value="WD_REPEATS_2"/>
    <property type="match status" value="2"/>
</dbReference>
<evidence type="ECO:0000256" key="1">
    <source>
        <dbReference type="ARBA" id="ARBA00022574"/>
    </source>
</evidence>
<dbReference type="InterPro" id="IPR036322">
    <property type="entry name" value="WD40_repeat_dom_sf"/>
</dbReference>
<evidence type="ECO:0000256" key="2">
    <source>
        <dbReference type="ARBA" id="ARBA00022737"/>
    </source>
</evidence>
<dbReference type="InterPro" id="IPR001680">
    <property type="entry name" value="WD40_rpt"/>
</dbReference>
<keyword evidence="1 3" id="KW-0853">WD repeat</keyword>
<dbReference type="PANTHER" id="PTHR22838:SF4">
    <property type="entry name" value="WD REPEAT-CONTAINING PROTEIN 13"/>
    <property type="match status" value="1"/>
</dbReference>
<dbReference type="PROSITE" id="PS00678">
    <property type="entry name" value="WD_REPEATS_1"/>
    <property type="match status" value="1"/>
</dbReference>
<dbReference type="GO" id="GO:1990841">
    <property type="term" value="F:promoter-specific chromatin binding"/>
    <property type="evidence" value="ECO:0007669"/>
    <property type="project" value="TreeGrafter"/>
</dbReference>
<reference evidence="4" key="1">
    <citation type="journal article" date="2013" name="Genome Biol. Evol.">
        <title>Punctuated emergences of genetic and phenotypic innovations in eumetazoan, bilaterian, euteleostome, and hominidae ancestors.</title>
        <authorList>
            <person name="Wenger Y."/>
            <person name="Galliot B."/>
        </authorList>
    </citation>
    <scope>NUCLEOTIDE SEQUENCE</scope>
    <source>
        <tissue evidence="4">Whole animals</tissue>
    </source>
</reference>
<dbReference type="SUPFAM" id="SSF50978">
    <property type="entry name" value="WD40 repeat-like"/>
    <property type="match status" value="1"/>
</dbReference>
<dbReference type="GO" id="GO:0005634">
    <property type="term" value="C:nucleus"/>
    <property type="evidence" value="ECO:0007669"/>
    <property type="project" value="TreeGrafter"/>
</dbReference>
<accession>T2M650</accession>
<feature type="repeat" description="WD" evidence="3">
    <location>
        <begin position="453"/>
        <end position="488"/>
    </location>
</feature>
<feature type="repeat" description="WD" evidence="3">
    <location>
        <begin position="218"/>
        <end position="259"/>
    </location>
</feature>
<evidence type="ECO:0000256" key="3">
    <source>
        <dbReference type="PROSITE-ProRule" id="PRU00221"/>
    </source>
</evidence>
<dbReference type="InterPro" id="IPR051350">
    <property type="entry name" value="WD_repeat-ST_regulator"/>
</dbReference>
<dbReference type="PANTHER" id="PTHR22838">
    <property type="entry name" value="WD REPEAT PROTEIN 26-RELATED"/>
    <property type="match status" value="1"/>
</dbReference>
<organism evidence="4">
    <name type="scientific">Hydra vulgaris</name>
    <name type="common">Hydra</name>
    <name type="synonym">Hydra attenuata</name>
    <dbReference type="NCBI Taxonomy" id="6087"/>
    <lineage>
        <taxon>Eukaryota</taxon>
        <taxon>Metazoa</taxon>
        <taxon>Cnidaria</taxon>
        <taxon>Hydrozoa</taxon>
        <taxon>Hydroidolina</taxon>
        <taxon>Anthoathecata</taxon>
        <taxon>Aplanulata</taxon>
        <taxon>Hydridae</taxon>
        <taxon>Hydra</taxon>
    </lineage>
</organism>
<name>T2M650_HYDVU</name>
<dbReference type="SMART" id="SM00320">
    <property type="entry name" value="WD40"/>
    <property type="match status" value="5"/>
</dbReference>
<dbReference type="Gene3D" id="2.130.10.10">
    <property type="entry name" value="YVTN repeat-like/Quinoprotein amine dehydrogenase"/>
    <property type="match status" value="2"/>
</dbReference>